<evidence type="ECO:0000256" key="1">
    <source>
        <dbReference type="SAM" id="SignalP"/>
    </source>
</evidence>
<name>A0A918YTX9_9ACTN</name>
<organism evidence="2 3">
    <name type="scientific">Streptomyces alanosinicus</name>
    <dbReference type="NCBI Taxonomy" id="68171"/>
    <lineage>
        <taxon>Bacteria</taxon>
        <taxon>Bacillati</taxon>
        <taxon>Actinomycetota</taxon>
        <taxon>Actinomycetes</taxon>
        <taxon>Kitasatosporales</taxon>
        <taxon>Streptomycetaceae</taxon>
        <taxon>Streptomyces</taxon>
    </lineage>
</organism>
<keyword evidence="3" id="KW-1185">Reference proteome</keyword>
<dbReference type="RefSeq" id="WP_189959384.1">
    <property type="nucleotide sequence ID" value="NZ_BMVG01000063.1"/>
</dbReference>
<evidence type="ECO:0000313" key="2">
    <source>
        <dbReference type="EMBL" id="GHE15442.1"/>
    </source>
</evidence>
<reference evidence="2" key="1">
    <citation type="journal article" date="2014" name="Int. J. Syst. Evol. Microbiol.">
        <title>Complete genome sequence of Corynebacterium casei LMG S-19264T (=DSM 44701T), isolated from a smear-ripened cheese.</title>
        <authorList>
            <consortium name="US DOE Joint Genome Institute (JGI-PGF)"/>
            <person name="Walter F."/>
            <person name="Albersmeier A."/>
            <person name="Kalinowski J."/>
            <person name="Ruckert C."/>
        </authorList>
    </citation>
    <scope>NUCLEOTIDE SEQUENCE</scope>
    <source>
        <strain evidence="2">JCM 4714</strain>
    </source>
</reference>
<keyword evidence="1" id="KW-0732">Signal</keyword>
<dbReference type="AlphaFoldDB" id="A0A918YTX9"/>
<accession>A0A918YTX9</accession>
<feature type="chain" id="PRO_5037527424" description="Secreted protein" evidence="1">
    <location>
        <begin position="30"/>
        <end position="250"/>
    </location>
</feature>
<reference evidence="2" key="2">
    <citation type="submission" date="2020-09" db="EMBL/GenBank/DDBJ databases">
        <authorList>
            <person name="Sun Q."/>
            <person name="Ohkuma M."/>
        </authorList>
    </citation>
    <scope>NUCLEOTIDE SEQUENCE</scope>
    <source>
        <strain evidence="2">JCM 4714</strain>
    </source>
</reference>
<protein>
    <recommendedName>
        <fullName evidence="4">Secreted protein</fullName>
    </recommendedName>
</protein>
<feature type="signal peptide" evidence="1">
    <location>
        <begin position="1"/>
        <end position="29"/>
    </location>
</feature>
<sequence>MRDKLRVREWFFAAVGAITLALVPSLAGAATTAPAQHSRQLAGRYLNLHQCLYYSASAADHFTTFVQSQDNRFLAGTNVSDTQDSTPACGGGDGNYGLIGLLSGVKPMDLRGGRYLNLHQCTYYSASAVNYFTTAVPSRDGRFLAGTNVSNTPESKVNCGSGDGNYTVVPNLSYVQTLDLTSGTFLDLHQCVYYSDANTDHFTTLLGGGRPFATGTKVSTTAETAPVCAAGTQGYNLLPILPGVKALPVT</sequence>
<gene>
    <name evidence="2" type="ORF">GCM10010339_90160</name>
</gene>
<comment type="caution">
    <text evidence="2">The sequence shown here is derived from an EMBL/GenBank/DDBJ whole genome shotgun (WGS) entry which is preliminary data.</text>
</comment>
<dbReference type="EMBL" id="BMVG01000063">
    <property type="protein sequence ID" value="GHE15442.1"/>
    <property type="molecule type" value="Genomic_DNA"/>
</dbReference>
<evidence type="ECO:0008006" key="4">
    <source>
        <dbReference type="Google" id="ProtNLM"/>
    </source>
</evidence>
<evidence type="ECO:0000313" key="3">
    <source>
        <dbReference type="Proteomes" id="UP000655443"/>
    </source>
</evidence>
<dbReference type="Proteomes" id="UP000655443">
    <property type="component" value="Unassembled WGS sequence"/>
</dbReference>
<proteinExistence type="predicted"/>